<comment type="similarity">
    <text evidence="2">Belongs to the ABC transporter superfamily.</text>
</comment>
<evidence type="ECO:0000256" key="1">
    <source>
        <dbReference type="ARBA" id="ARBA00004202"/>
    </source>
</evidence>
<dbReference type="PANTHER" id="PTHR43553">
    <property type="entry name" value="HEAVY METAL TRANSPORTER"/>
    <property type="match status" value="1"/>
</dbReference>
<comment type="function">
    <text evidence="10">Probably part of an ABC transporter complex. Responsible for energy coupling to the transport system.</text>
</comment>
<evidence type="ECO:0000256" key="3">
    <source>
        <dbReference type="ARBA" id="ARBA00022448"/>
    </source>
</evidence>
<dbReference type="InterPro" id="IPR027417">
    <property type="entry name" value="P-loop_NTPase"/>
</dbReference>
<dbReference type="GeneID" id="41330899"/>
<dbReference type="FunFam" id="3.40.50.300:FF:000224">
    <property type="entry name" value="Energy-coupling factor transporter ATP-binding protein EcfA"/>
    <property type="match status" value="1"/>
</dbReference>
<feature type="domain" description="ABC transporter" evidence="11">
    <location>
        <begin position="2"/>
        <end position="242"/>
    </location>
</feature>
<evidence type="ECO:0000256" key="5">
    <source>
        <dbReference type="ARBA" id="ARBA00022737"/>
    </source>
</evidence>
<keyword evidence="8" id="KW-1278">Translocase</keyword>
<sequence>MIDINNLNFDYFGKTLKTLKDINLKISKGEFILLTGLSGSGKSTLIRTLNGLIPNFYGGRISGSIKIHNMNVFEEKSRNLAQKIGMVFQNPENQLFRNNVESELVFGLENINLSRSEIKKRLDDTIELLGLELIRKRSIISLSGGEKQKVAIGAILAMQPEILILDEPTSELDQKSAEDILQVIQNLNKKLGITVILIEHRIDRVIEYVDRLIIMKEGQIIQDDKPKQIFLEENNSNKYFIPPIIKLFLEIKKRKSILLKYNICPNEIPINIEDCSIILKDLLENLKVKEGKLKFVPQNKEQYDQKFNESDSLVEFADVSFEFEKNQPILTKIDFKAYPGEFIAIIGDNGAGKTTFLKLFNGLLRPKNGLIKINGKNVKNLSVAQISREVGFIFQNPSIQFYQDTVKEELEVVLKNFKIPIEQAKKLLEEYSDRLNLKSLLTIYPRFLSYGEQQRAALASMLVIQPRILILDEPTHGMDALQKEHFFRYLDEYRKKGNLVIMVTHDIESLTKYPERILLFSKGRIILDDISKNVLSHRETIKFSPQINRLIKIFSTLPKQIIKTEEILELIHNAEI</sequence>
<dbReference type="InterPro" id="IPR003439">
    <property type="entry name" value="ABC_transporter-like_ATP-bd"/>
</dbReference>
<dbReference type="GO" id="GO:0016887">
    <property type="term" value="F:ATP hydrolysis activity"/>
    <property type="evidence" value="ECO:0007669"/>
    <property type="project" value="InterPro"/>
</dbReference>
<proteinExistence type="inferred from homology"/>
<keyword evidence="6" id="KW-0547">Nucleotide-binding</keyword>
<dbReference type="Pfam" id="PF00005">
    <property type="entry name" value="ABC_tran"/>
    <property type="match status" value="2"/>
</dbReference>
<dbReference type="SUPFAM" id="SSF52540">
    <property type="entry name" value="P-loop containing nucleoside triphosphate hydrolases"/>
    <property type="match status" value="2"/>
</dbReference>
<evidence type="ECO:0000313" key="12">
    <source>
        <dbReference type="EMBL" id="QEE17089.1"/>
    </source>
</evidence>
<dbReference type="InterPro" id="IPR050095">
    <property type="entry name" value="ECF_ABC_transporter_ATP-bd"/>
</dbReference>
<feature type="domain" description="ABC transporter" evidence="11">
    <location>
        <begin position="314"/>
        <end position="547"/>
    </location>
</feature>
<evidence type="ECO:0000256" key="6">
    <source>
        <dbReference type="ARBA" id="ARBA00022741"/>
    </source>
</evidence>
<keyword evidence="9" id="KW-0472">Membrane</keyword>
<gene>
    <name evidence="12" type="ORF">DSAG12_02921</name>
</gene>
<dbReference type="SMART" id="SM00382">
    <property type="entry name" value="AAA"/>
    <property type="match status" value="2"/>
</dbReference>
<keyword evidence="13" id="KW-1185">Reference proteome</keyword>
<evidence type="ECO:0000259" key="11">
    <source>
        <dbReference type="PROSITE" id="PS50893"/>
    </source>
</evidence>
<dbReference type="InterPro" id="IPR003593">
    <property type="entry name" value="AAA+_ATPase"/>
</dbReference>
<dbReference type="InterPro" id="IPR015856">
    <property type="entry name" value="ABC_transpr_CbiO/EcfA_su"/>
</dbReference>
<organism evidence="12 13">
    <name type="scientific">Promethearchaeum syntrophicum</name>
    <dbReference type="NCBI Taxonomy" id="2594042"/>
    <lineage>
        <taxon>Archaea</taxon>
        <taxon>Promethearchaeati</taxon>
        <taxon>Promethearchaeota</taxon>
        <taxon>Promethearchaeia</taxon>
        <taxon>Promethearchaeales</taxon>
        <taxon>Promethearchaeaceae</taxon>
        <taxon>Promethearchaeum</taxon>
    </lineage>
</organism>
<dbReference type="PROSITE" id="PS50893">
    <property type="entry name" value="ABC_TRANSPORTER_2"/>
    <property type="match status" value="2"/>
</dbReference>
<dbReference type="AlphaFoldDB" id="A0A5B9DCQ8"/>
<accession>A0A5B9DCQ8</accession>
<reference evidence="12 13" key="2">
    <citation type="journal article" date="2024" name="Int. J. Syst. Evol. Microbiol.">
        <title>Promethearchaeum syntrophicum gen. nov., sp. nov., an anaerobic, obligately syntrophic archaeon, the first isolate of the lineage 'Asgard' archaea, and proposal of the new archaeal phylum Promethearchaeota phyl. nov. and kingdom Promethearchaeati regn. nov.</title>
        <authorList>
            <person name="Imachi H."/>
            <person name="Nobu M.K."/>
            <person name="Kato S."/>
            <person name="Takaki Y."/>
            <person name="Miyazaki M."/>
            <person name="Miyata M."/>
            <person name="Ogawara M."/>
            <person name="Saito Y."/>
            <person name="Sakai S."/>
            <person name="Tahara Y.O."/>
            <person name="Takano Y."/>
            <person name="Tasumi E."/>
            <person name="Uematsu K."/>
            <person name="Yoshimura T."/>
            <person name="Itoh T."/>
            <person name="Ohkuma M."/>
            <person name="Takai K."/>
        </authorList>
    </citation>
    <scope>NUCLEOTIDE SEQUENCE [LARGE SCALE GENOMIC DNA]</scope>
    <source>
        <strain evidence="12 13">MK-D1</strain>
    </source>
</reference>
<dbReference type="InterPro" id="IPR017871">
    <property type="entry name" value="ABC_transporter-like_CS"/>
</dbReference>
<keyword evidence="4" id="KW-1003">Cell membrane</keyword>
<dbReference type="OrthoDB" id="35850at2157"/>
<reference evidence="12 13" key="1">
    <citation type="journal article" date="2020" name="Nature">
        <title>Isolation of an archaeon at the prokaryote-eukaryote interface.</title>
        <authorList>
            <person name="Imachi H."/>
            <person name="Nobu M.K."/>
            <person name="Nakahara N."/>
            <person name="Morono Y."/>
            <person name="Ogawara M."/>
            <person name="Takaki Y."/>
            <person name="Takano Y."/>
            <person name="Uematsu K."/>
            <person name="Ikuta T."/>
            <person name="Ito M."/>
            <person name="Matsui Y."/>
            <person name="Miyazaki M."/>
            <person name="Murata K."/>
            <person name="Saito Y."/>
            <person name="Sakai S."/>
            <person name="Song C."/>
            <person name="Tasumi E."/>
            <person name="Yamanaka Y."/>
            <person name="Yamaguchi T."/>
            <person name="Kamagata Y."/>
            <person name="Tamaki H."/>
            <person name="Takai K."/>
        </authorList>
    </citation>
    <scope>NUCLEOTIDE SEQUENCE [LARGE SCALE GENOMIC DNA]</scope>
    <source>
        <strain evidence="12 13">MK-D1</strain>
    </source>
</reference>
<evidence type="ECO:0000256" key="7">
    <source>
        <dbReference type="ARBA" id="ARBA00022840"/>
    </source>
</evidence>
<dbReference type="GO" id="GO:0042626">
    <property type="term" value="F:ATPase-coupled transmembrane transporter activity"/>
    <property type="evidence" value="ECO:0007669"/>
    <property type="project" value="TreeGrafter"/>
</dbReference>
<dbReference type="CDD" id="cd03225">
    <property type="entry name" value="ABC_cobalt_CbiO_domain1"/>
    <property type="match status" value="2"/>
</dbReference>
<dbReference type="NCBIfam" id="NF010167">
    <property type="entry name" value="PRK13648.1"/>
    <property type="match status" value="2"/>
</dbReference>
<dbReference type="Proteomes" id="UP000321408">
    <property type="component" value="Chromosome"/>
</dbReference>
<dbReference type="PANTHER" id="PTHR43553:SF23">
    <property type="entry name" value="ABC TRANSPORTER ATP-BINDING COMPONENT"/>
    <property type="match status" value="1"/>
</dbReference>
<evidence type="ECO:0000256" key="8">
    <source>
        <dbReference type="ARBA" id="ARBA00022967"/>
    </source>
</evidence>
<comment type="subcellular location">
    <subcellularLocation>
        <location evidence="1">Cell membrane</location>
        <topology evidence="1">Peripheral membrane protein</topology>
    </subcellularLocation>
</comment>
<dbReference type="KEGG" id="psyt:DSAG12_02921"/>
<dbReference type="GO" id="GO:0043190">
    <property type="term" value="C:ATP-binding cassette (ABC) transporter complex"/>
    <property type="evidence" value="ECO:0007669"/>
    <property type="project" value="TreeGrafter"/>
</dbReference>
<evidence type="ECO:0000256" key="9">
    <source>
        <dbReference type="ARBA" id="ARBA00023136"/>
    </source>
</evidence>
<dbReference type="EMBL" id="CP042905">
    <property type="protein sequence ID" value="QEE17089.1"/>
    <property type="molecule type" value="Genomic_DNA"/>
</dbReference>
<dbReference type="Gene3D" id="3.40.50.300">
    <property type="entry name" value="P-loop containing nucleotide triphosphate hydrolases"/>
    <property type="match status" value="2"/>
</dbReference>
<dbReference type="PROSITE" id="PS00211">
    <property type="entry name" value="ABC_TRANSPORTER_1"/>
    <property type="match status" value="2"/>
</dbReference>
<dbReference type="GO" id="GO:0005524">
    <property type="term" value="F:ATP binding"/>
    <property type="evidence" value="ECO:0007669"/>
    <property type="project" value="UniProtKB-KW"/>
</dbReference>
<dbReference type="RefSeq" id="WP_147664007.1">
    <property type="nucleotide sequence ID" value="NZ_CP042905.2"/>
</dbReference>
<keyword evidence="7 12" id="KW-0067">ATP-binding</keyword>
<keyword evidence="3" id="KW-0813">Transport</keyword>
<protein>
    <submittedName>
        <fullName evidence="12">ABC transporter ATP-binding protein</fullName>
    </submittedName>
</protein>
<keyword evidence="5" id="KW-0677">Repeat</keyword>
<evidence type="ECO:0000313" key="13">
    <source>
        <dbReference type="Proteomes" id="UP000321408"/>
    </source>
</evidence>
<evidence type="ECO:0000256" key="2">
    <source>
        <dbReference type="ARBA" id="ARBA00005417"/>
    </source>
</evidence>
<evidence type="ECO:0000256" key="10">
    <source>
        <dbReference type="ARBA" id="ARBA00025157"/>
    </source>
</evidence>
<name>A0A5B9DCQ8_9ARCH</name>
<evidence type="ECO:0000256" key="4">
    <source>
        <dbReference type="ARBA" id="ARBA00022475"/>
    </source>
</evidence>